<evidence type="ECO:0000256" key="1">
    <source>
        <dbReference type="SAM" id="MobiDB-lite"/>
    </source>
</evidence>
<dbReference type="OrthoDB" id="10366636at2759"/>
<keyword evidence="3" id="KW-1185">Reference proteome</keyword>
<evidence type="ECO:0000313" key="2">
    <source>
        <dbReference type="EMBL" id="RIB19262.1"/>
    </source>
</evidence>
<dbReference type="STRING" id="44941.A0A397VB56"/>
<feature type="region of interest" description="Disordered" evidence="1">
    <location>
        <begin position="1"/>
        <end position="21"/>
    </location>
</feature>
<name>A0A397VB56_9GLOM</name>
<proteinExistence type="predicted"/>
<accession>A0A397VB56</accession>
<comment type="caution">
    <text evidence="2">The sequence shown here is derived from an EMBL/GenBank/DDBJ whole genome shotgun (WGS) entry which is preliminary data.</text>
</comment>
<protein>
    <submittedName>
        <fullName evidence="2">Uncharacterized protein</fullName>
    </submittedName>
</protein>
<dbReference type="EMBL" id="QKWP01000486">
    <property type="protein sequence ID" value="RIB19262.1"/>
    <property type="molecule type" value="Genomic_DNA"/>
</dbReference>
<dbReference type="AlphaFoldDB" id="A0A397VB56"/>
<gene>
    <name evidence="2" type="ORF">C2G38_2182404</name>
</gene>
<dbReference type="Proteomes" id="UP000266673">
    <property type="component" value="Unassembled WGS sequence"/>
</dbReference>
<evidence type="ECO:0000313" key="3">
    <source>
        <dbReference type="Proteomes" id="UP000266673"/>
    </source>
</evidence>
<sequence length="605" mass="70164">MSNQRNRLPVNKSNEHSNNLNNLEKLNEYSNDLSDSEQYSNISNKLDQYSNCENNEVKSLHDNVNSKNLEDYKNYLHDNDNDLMNSDNDKEYKLFESRSQSFEGASTDYKELAKILKLGVVVNGVVVNRVVFNEVVINRVVVNGVVVNGVVVNGVVVTRVVVNGVVVTGIVIDKAIKFARIRSIVKVNERQLLKVDPLVLYHELPGHLRSSNRKTHGMDMELWLVEGQECLIIPEDITQINVWLKDLDRPVEYEYFVTEILYGFNGRLGVTADLLQGNDPASVLRHNANYGCRTSSQYGLSKKPVLNKLYWNKHLQTLQDAYHALAGKAAIEIIEHLKNIYQLTCNNHAIIKLIELWVVEAKLLKLAFSTTMTNYHFPTTANKISNFSSDNLLYSILYKWCTIDSNFKNINDDDIEKVNIISNLIPKKFINIVLWNKWSKTRTNNEGWSTKLSSQHPLFHDLQLTYSEYFSIRSAFLYDKLDFFNYILYTIIENNKKSNQLKFHVGDIIEIEEESEGLTYAKIQAILQHQANNTESAIFFVLKWFQKTNTKDLILDCLYYKQIMNDQQFFRNYLITCINCVQKIQFLPIQNNQKYIKNEFYYEAI</sequence>
<organism evidence="2 3">
    <name type="scientific">Gigaspora rosea</name>
    <dbReference type="NCBI Taxonomy" id="44941"/>
    <lineage>
        <taxon>Eukaryota</taxon>
        <taxon>Fungi</taxon>
        <taxon>Fungi incertae sedis</taxon>
        <taxon>Mucoromycota</taxon>
        <taxon>Glomeromycotina</taxon>
        <taxon>Glomeromycetes</taxon>
        <taxon>Diversisporales</taxon>
        <taxon>Gigasporaceae</taxon>
        <taxon>Gigaspora</taxon>
    </lineage>
</organism>
<reference evidence="2 3" key="1">
    <citation type="submission" date="2018-06" db="EMBL/GenBank/DDBJ databases">
        <title>Comparative genomics reveals the genomic features of Rhizophagus irregularis, R. cerebriforme, R. diaphanum and Gigaspora rosea, and their symbiotic lifestyle signature.</title>
        <authorList>
            <person name="Morin E."/>
            <person name="San Clemente H."/>
            <person name="Chen E.C.H."/>
            <person name="De La Providencia I."/>
            <person name="Hainaut M."/>
            <person name="Kuo A."/>
            <person name="Kohler A."/>
            <person name="Murat C."/>
            <person name="Tang N."/>
            <person name="Roy S."/>
            <person name="Loubradou J."/>
            <person name="Henrissat B."/>
            <person name="Grigoriev I.V."/>
            <person name="Corradi N."/>
            <person name="Roux C."/>
            <person name="Martin F.M."/>
        </authorList>
    </citation>
    <scope>NUCLEOTIDE SEQUENCE [LARGE SCALE GENOMIC DNA]</scope>
    <source>
        <strain evidence="2 3">DAOM 194757</strain>
    </source>
</reference>